<protein>
    <recommendedName>
        <fullName evidence="2 10">RNA polymerase sigma-54 factor</fullName>
    </recommendedName>
</protein>
<comment type="caution">
    <text evidence="15">The sequence shown here is derived from an EMBL/GenBank/DDBJ whole genome shotgun (WGS) entry which is preliminary data.</text>
</comment>
<keyword evidence="11" id="KW-0175">Coiled coil</keyword>
<evidence type="ECO:0000256" key="9">
    <source>
        <dbReference type="ARBA" id="ARBA00023163"/>
    </source>
</evidence>
<dbReference type="PROSITE" id="PS00717">
    <property type="entry name" value="SIGMA54_1"/>
    <property type="match status" value="1"/>
</dbReference>
<gene>
    <name evidence="15" type="ORF">JM946_24705</name>
</gene>
<dbReference type="PANTHER" id="PTHR32248:SF4">
    <property type="entry name" value="RNA POLYMERASE SIGMA-54 FACTOR"/>
    <property type="match status" value="1"/>
</dbReference>
<comment type="function">
    <text evidence="10">Sigma factors are initiation factors that promote the attachment of RNA polymerase to specific initiation sites and are then released.</text>
</comment>
<dbReference type="Pfam" id="PF04552">
    <property type="entry name" value="Sigma54_DBD"/>
    <property type="match status" value="1"/>
</dbReference>
<evidence type="ECO:0000256" key="2">
    <source>
        <dbReference type="ARBA" id="ARBA00019942"/>
    </source>
</evidence>
<keyword evidence="16" id="KW-1185">Reference proteome</keyword>
<evidence type="ECO:0000256" key="5">
    <source>
        <dbReference type="ARBA" id="ARBA00022695"/>
    </source>
</evidence>
<evidence type="ECO:0000256" key="11">
    <source>
        <dbReference type="SAM" id="Coils"/>
    </source>
</evidence>
<evidence type="ECO:0000313" key="16">
    <source>
        <dbReference type="Proteomes" id="UP000661077"/>
    </source>
</evidence>
<name>A0ABS1X3Z1_9GAMM</name>
<keyword evidence="7 10" id="KW-0731">Sigma factor</keyword>
<feature type="compositionally biased region" description="Low complexity" evidence="12">
    <location>
        <begin position="73"/>
        <end position="87"/>
    </location>
</feature>
<dbReference type="InterPro" id="IPR000394">
    <property type="entry name" value="RNA_pol_sigma_54"/>
</dbReference>
<evidence type="ECO:0000256" key="1">
    <source>
        <dbReference type="ARBA" id="ARBA00008798"/>
    </source>
</evidence>
<dbReference type="RefSeq" id="WP_203170058.1">
    <property type="nucleotide sequence ID" value="NZ_JAEVLS010000006.1"/>
</dbReference>
<keyword evidence="3 10" id="KW-0240">DNA-directed RNA polymerase</keyword>
<feature type="compositionally biased region" description="Basic and acidic residues" evidence="12">
    <location>
        <begin position="89"/>
        <end position="100"/>
    </location>
</feature>
<keyword evidence="4 10" id="KW-0808">Transferase</keyword>
<evidence type="ECO:0000259" key="14">
    <source>
        <dbReference type="Pfam" id="PF04963"/>
    </source>
</evidence>
<evidence type="ECO:0000256" key="3">
    <source>
        <dbReference type="ARBA" id="ARBA00022478"/>
    </source>
</evidence>
<dbReference type="NCBIfam" id="NF004595">
    <property type="entry name" value="PRK05932.1-2"/>
    <property type="match status" value="1"/>
</dbReference>
<dbReference type="InterPro" id="IPR038709">
    <property type="entry name" value="RpoN_core-bd_sf"/>
</dbReference>
<feature type="region of interest" description="Disordered" evidence="12">
    <location>
        <begin position="50"/>
        <end position="100"/>
    </location>
</feature>
<feature type="domain" description="RNA polymerase sigma factor 54 DNA-binding" evidence="13">
    <location>
        <begin position="340"/>
        <end position="497"/>
    </location>
</feature>
<keyword evidence="5 10" id="KW-0548">Nucleotidyltransferase</keyword>
<dbReference type="GO" id="GO:0003899">
    <property type="term" value="F:DNA-directed RNA polymerase activity"/>
    <property type="evidence" value="ECO:0007669"/>
    <property type="project" value="UniProtKB-EC"/>
</dbReference>
<keyword evidence="9 10" id="KW-0804">Transcription</keyword>
<organism evidence="15 16">
    <name type="scientific">Steroidobacter gossypii</name>
    <dbReference type="NCBI Taxonomy" id="2805490"/>
    <lineage>
        <taxon>Bacteria</taxon>
        <taxon>Pseudomonadati</taxon>
        <taxon>Pseudomonadota</taxon>
        <taxon>Gammaproteobacteria</taxon>
        <taxon>Steroidobacterales</taxon>
        <taxon>Steroidobacteraceae</taxon>
        <taxon>Steroidobacter</taxon>
    </lineage>
</organism>
<dbReference type="PIRSF" id="PIRSF000774">
    <property type="entry name" value="RpoN"/>
    <property type="match status" value="1"/>
</dbReference>
<dbReference type="Pfam" id="PF00309">
    <property type="entry name" value="Sigma54_AID"/>
    <property type="match status" value="1"/>
</dbReference>
<evidence type="ECO:0000256" key="12">
    <source>
        <dbReference type="SAM" id="MobiDB-lite"/>
    </source>
</evidence>
<feature type="region of interest" description="Disordered" evidence="12">
    <location>
        <begin position="113"/>
        <end position="138"/>
    </location>
</feature>
<dbReference type="InterPro" id="IPR007634">
    <property type="entry name" value="RNA_pol_sigma_54_DNA-bd"/>
</dbReference>
<accession>A0ABS1X3Z1</accession>
<dbReference type="InterPro" id="IPR007046">
    <property type="entry name" value="RNA_pol_sigma_54_core-bd"/>
</dbReference>
<evidence type="ECO:0000256" key="4">
    <source>
        <dbReference type="ARBA" id="ARBA00022679"/>
    </source>
</evidence>
<keyword evidence="6 10" id="KW-0805">Transcription regulation</keyword>
<dbReference type="Gene3D" id="1.10.10.1330">
    <property type="entry name" value="RNA polymerase sigma-54 factor, core-binding domain"/>
    <property type="match status" value="1"/>
</dbReference>
<dbReference type="PRINTS" id="PR00045">
    <property type="entry name" value="SIGMA54FCT"/>
</dbReference>
<dbReference type="NCBIfam" id="TIGR02395">
    <property type="entry name" value="rpoN_sigma"/>
    <property type="match status" value="1"/>
</dbReference>
<evidence type="ECO:0000256" key="7">
    <source>
        <dbReference type="ARBA" id="ARBA00023082"/>
    </source>
</evidence>
<feature type="coiled-coil region" evidence="11">
    <location>
        <begin position="250"/>
        <end position="277"/>
    </location>
</feature>
<evidence type="ECO:0000256" key="8">
    <source>
        <dbReference type="ARBA" id="ARBA00023125"/>
    </source>
</evidence>
<dbReference type="Proteomes" id="UP000661077">
    <property type="component" value="Unassembled WGS sequence"/>
</dbReference>
<evidence type="ECO:0000313" key="15">
    <source>
        <dbReference type="EMBL" id="MBM0107948.1"/>
    </source>
</evidence>
<dbReference type="PANTHER" id="PTHR32248">
    <property type="entry name" value="RNA POLYMERASE SIGMA-54 FACTOR"/>
    <property type="match status" value="1"/>
</dbReference>
<comment type="similarity">
    <text evidence="1 10">Belongs to the sigma-54 factor family.</text>
</comment>
<dbReference type="Pfam" id="PF04963">
    <property type="entry name" value="Sigma54_CBD"/>
    <property type="match status" value="1"/>
</dbReference>
<reference evidence="15 16" key="1">
    <citation type="journal article" date="2021" name="Int. J. Syst. Evol. Microbiol.">
        <title>Steroidobacter gossypii sp. nov., isolated from soil of cotton cropping field.</title>
        <authorList>
            <person name="Huang R."/>
            <person name="Yang S."/>
            <person name="Zhen C."/>
            <person name="Liu W."/>
        </authorList>
    </citation>
    <scope>NUCLEOTIDE SEQUENCE [LARGE SCALE GENOMIC DNA]</scope>
    <source>
        <strain evidence="15 16">S1-65</strain>
    </source>
</reference>
<feature type="compositionally biased region" description="Basic and acidic residues" evidence="12">
    <location>
        <begin position="129"/>
        <end position="138"/>
    </location>
</feature>
<dbReference type="EMBL" id="JAEVLS010000006">
    <property type="protein sequence ID" value="MBM0107948.1"/>
    <property type="molecule type" value="Genomic_DNA"/>
</dbReference>
<evidence type="ECO:0000256" key="6">
    <source>
        <dbReference type="ARBA" id="ARBA00023015"/>
    </source>
</evidence>
<sequence length="501" mass="55957">MLKPALQLRLGQQLTMTPQLQQAIRLLQLPVLELQAQIREALESNVMLEAEDESGSLETGESALEPQFETPYESSAAPSTEASASSEQADEHHDGGEAREAEQPLDIVEDQDWSDSQVTGPAESPWSGDDDHSQDFSDARGETLQEHLTWQLEMSRLNEREMRIGAAIIDAINDDGYVIEPLDEIARNLQPEIVATTAEVERVLKHVQAMDPAGVGARSVSECIELQLRQLDPDTPGRETALAIAAGYLDQVAEQQYALLRRQLRVTEEELENALVLVRACQPRPGSSVHSVPAEYIVPDVFVRRTERGWAVEINPASLPRIRVNQSYAGLIGRSADHAMLRTQLQEARWLIRSLEIRNETLLKVARCIVQRQSAFLENGDEYMQPMILKDVAEAVQMHESTISRVTTNKYMHTHRGVFEFRYFFSSHVAASDGTEMSSTAIRAKIRKLVAAEEPDKPLSDSRIADILSQEGVLVARRTVAKYREALGIPPSSERKRVSVR</sequence>
<feature type="domain" description="RNA polymerase sigma factor 54 core-binding" evidence="14">
    <location>
        <begin position="139"/>
        <end position="328"/>
    </location>
</feature>
<proteinExistence type="inferred from homology"/>
<evidence type="ECO:0000256" key="10">
    <source>
        <dbReference type="PIRNR" id="PIRNR000774"/>
    </source>
</evidence>
<dbReference type="NCBIfam" id="NF009118">
    <property type="entry name" value="PRK12469.1"/>
    <property type="match status" value="1"/>
</dbReference>
<evidence type="ECO:0000259" key="13">
    <source>
        <dbReference type="Pfam" id="PF04552"/>
    </source>
</evidence>
<keyword evidence="8 10" id="KW-0238">DNA-binding</keyword>
<dbReference type="PROSITE" id="PS00718">
    <property type="entry name" value="SIGMA54_2"/>
    <property type="match status" value="1"/>
</dbReference>
<dbReference type="Gene3D" id="1.10.10.60">
    <property type="entry name" value="Homeodomain-like"/>
    <property type="match status" value="1"/>
</dbReference>
<dbReference type="PROSITE" id="PS50044">
    <property type="entry name" value="SIGMA54_3"/>
    <property type="match status" value="1"/>
</dbReference>